<proteinExistence type="predicted"/>
<dbReference type="EMBL" id="QGKL01000041">
    <property type="protein sequence ID" value="PWQ94216.1"/>
    <property type="molecule type" value="Genomic_DNA"/>
</dbReference>
<dbReference type="OrthoDB" id="9180037at2"/>
<dbReference type="Proteomes" id="UP000245506">
    <property type="component" value="Unassembled WGS sequence"/>
</dbReference>
<keyword evidence="2" id="KW-1185">Reference proteome</keyword>
<gene>
    <name evidence="1" type="ORF">DKT75_16920</name>
</gene>
<evidence type="ECO:0000313" key="1">
    <source>
        <dbReference type="EMBL" id="PWQ94216.1"/>
    </source>
</evidence>
<organism evidence="1 2">
    <name type="scientific">Leucothrix arctica</name>
    <dbReference type="NCBI Taxonomy" id="1481894"/>
    <lineage>
        <taxon>Bacteria</taxon>
        <taxon>Pseudomonadati</taxon>
        <taxon>Pseudomonadota</taxon>
        <taxon>Gammaproteobacteria</taxon>
        <taxon>Thiotrichales</taxon>
        <taxon>Thiotrichaceae</taxon>
        <taxon>Leucothrix</taxon>
    </lineage>
</organism>
<dbReference type="AlphaFoldDB" id="A0A317C6F3"/>
<comment type="caution">
    <text evidence="1">The sequence shown here is derived from an EMBL/GenBank/DDBJ whole genome shotgun (WGS) entry which is preliminary data.</text>
</comment>
<name>A0A317C6F3_9GAMM</name>
<sequence>MFKQIGLIALLTIMVGCSENSTSNLSSDNTEERAEFMTASMGESVILTDDELDEFSLIRSESIGDIKVDMAIADFIPLLPCSVEKSEPVLWTGIGEIIQEWRYDECGVKIQLSTIDAKVDQSVSSITVIAPSEFKTARGIGIGSTEEAVFEAYEDQVDPTISELGESFVAGSIYGGLVFTFKEGQVTKMFLGGGAE</sequence>
<dbReference type="PROSITE" id="PS51257">
    <property type="entry name" value="PROKAR_LIPOPROTEIN"/>
    <property type="match status" value="1"/>
</dbReference>
<dbReference type="RefSeq" id="WP_109824963.1">
    <property type="nucleotide sequence ID" value="NZ_QGKL01000041.1"/>
</dbReference>
<protein>
    <submittedName>
        <fullName evidence="1">Uncharacterized protein</fullName>
    </submittedName>
</protein>
<evidence type="ECO:0000313" key="2">
    <source>
        <dbReference type="Proteomes" id="UP000245506"/>
    </source>
</evidence>
<reference evidence="1 2" key="1">
    <citation type="submission" date="2018-05" db="EMBL/GenBank/DDBJ databases">
        <title>Leucothrix arctica sp. nov., isolated from Arctic seawater.</title>
        <authorList>
            <person name="Choi A."/>
            <person name="Baek K."/>
        </authorList>
    </citation>
    <scope>NUCLEOTIDE SEQUENCE [LARGE SCALE GENOMIC DNA]</scope>
    <source>
        <strain evidence="1 2">IMCC9719</strain>
    </source>
</reference>
<accession>A0A317C6F3</accession>